<feature type="compositionally biased region" description="Basic and acidic residues" evidence="1">
    <location>
        <begin position="121"/>
        <end position="131"/>
    </location>
</feature>
<feature type="compositionally biased region" description="Basic and acidic residues" evidence="1">
    <location>
        <begin position="89"/>
        <end position="101"/>
    </location>
</feature>
<feature type="region of interest" description="Disordered" evidence="1">
    <location>
        <begin position="258"/>
        <end position="294"/>
    </location>
</feature>
<feature type="compositionally biased region" description="Basic and acidic residues" evidence="1">
    <location>
        <begin position="280"/>
        <end position="294"/>
    </location>
</feature>
<feature type="compositionally biased region" description="Basic and acidic residues" evidence="1">
    <location>
        <begin position="29"/>
        <end position="47"/>
    </location>
</feature>
<gene>
    <name evidence="2" type="ordered locus">AALP_Aa7g130600</name>
</gene>
<evidence type="ECO:0000256" key="1">
    <source>
        <dbReference type="SAM" id="MobiDB-lite"/>
    </source>
</evidence>
<dbReference type="EMBL" id="CM002875">
    <property type="protein sequence ID" value="KFK29410.1"/>
    <property type="molecule type" value="Genomic_DNA"/>
</dbReference>
<feature type="compositionally biased region" description="Basic and acidic residues" evidence="1">
    <location>
        <begin position="56"/>
        <end position="65"/>
    </location>
</feature>
<organism evidence="2 3">
    <name type="scientific">Arabis alpina</name>
    <name type="common">Alpine rock-cress</name>
    <dbReference type="NCBI Taxonomy" id="50452"/>
    <lineage>
        <taxon>Eukaryota</taxon>
        <taxon>Viridiplantae</taxon>
        <taxon>Streptophyta</taxon>
        <taxon>Embryophyta</taxon>
        <taxon>Tracheophyta</taxon>
        <taxon>Spermatophyta</taxon>
        <taxon>Magnoliopsida</taxon>
        <taxon>eudicotyledons</taxon>
        <taxon>Gunneridae</taxon>
        <taxon>Pentapetalae</taxon>
        <taxon>rosids</taxon>
        <taxon>malvids</taxon>
        <taxon>Brassicales</taxon>
        <taxon>Brassicaceae</taxon>
        <taxon>Arabideae</taxon>
        <taxon>Arabis</taxon>
    </lineage>
</organism>
<sequence length="294" mass="32151">MASSSRRKPVRRDILPELEKTTDTVSTKDWVRKAFPSEETRGQKEAPDSSNGGRSPHQEQKRPKVETASWFRSTVEEARIANLSHHRTEKREAMERARELKPPQQRSEQSSGVSSAAARSSRREVEKEPRQKQTITGPQETASGDGPDQPNSPQAHADLSGGEGEMGLVNSEVGLDNTLSPTGIISPLREFLVANPIVSRESDHKKETSGGKYPRSLEKRIGKALGVRKKIGRSAFQGNRIHRHVALVQLDSEKVSTALATSANPPPSTTGPDIGECLEESIKPVVDEKPPVPA</sequence>
<feature type="region of interest" description="Disordered" evidence="1">
    <location>
        <begin position="1"/>
        <end position="184"/>
    </location>
</feature>
<feature type="compositionally biased region" description="Basic and acidic residues" evidence="1">
    <location>
        <begin position="11"/>
        <end position="22"/>
    </location>
</feature>
<dbReference type="Proteomes" id="UP000029120">
    <property type="component" value="Chromosome 7"/>
</dbReference>
<feature type="compositionally biased region" description="Basic residues" evidence="1">
    <location>
        <begin position="1"/>
        <end position="10"/>
    </location>
</feature>
<feature type="compositionally biased region" description="Polar residues" evidence="1">
    <location>
        <begin position="132"/>
        <end position="142"/>
    </location>
</feature>
<name>A0A087GHQ8_ARAAL</name>
<accession>A0A087GHQ8</accession>
<feature type="compositionally biased region" description="Low complexity" evidence="1">
    <location>
        <begin position="110"/>
        <end position="119"/>
    </location>
</feature>
<proteinExistence type="predicted"/>
<dbReference type="AlphaFoldDB" id="A0A087GHQ8"/>
<protein>
    <submittedName>
        <fullName evidence="2">Uncharacterized protein</fullName>
    </submittedName>
</protein>
<reference evidence="3" key="1">
    <citation type="journal article" date="2015" name="Nat. Plants">
        <title>Genome expansion of Arabis alpina linked with retrotransposition and reduced symmetric DNA methylation.</title>
        <authorList>
            <person name="Willing E.M."/>
            <person name="Rawat V."/>
            <person name="Mandakova T."/>
            <person name="Maumus F."/>
            <person name="James G.V."/>
            <person name="Nordstroem K.J."/>
            <person name="Becker C."/>
            <person name="Warthmann N."/>
            <person name="Chica C."/>
            <person name="Szarzynska B."/>
            <person name="Zytnicki M."/>
            <person name="Albani M.C."/>
            <person name="Kiefer C."/>
            <person name="Bergonzi S."/>
            <person name="Castaings L."/>
            <person name="Mateos J.L."/>
            <person name="Berns M.C."/>
            <person name="Bujdoso N."/>
            <person name="Piofczyk T."/>
            <person name="de Lorenzo L."/>
            <person name="Barrero-Sicilia C."/>
            <person name="Mateos I."/>
            <person name="Piednoel M."/>
            <person name="Hagmann J."/>
            <person name="Chen-Min-Tao R."/>
            <person name="Iglesias-Fernandez R."/>
            <person name="Schuster S.C."/>
            <person name="Alonso-Blanco C."/>
            <person name="Roudier F."/>
            <person name="Carbonero P."/>
            <person name="Paz-Ares J."/>
            <person name="Davis S.J."/>
            <person name="Pecinka A."/>
            <person name="Quesneville H."/>
            <person name="Colot V."/>
            <person name="Lysak M.A."/>
            <person name="Weigel D."/>
            <person name="Coupland G."/>
            <person name="Schneeberger K."/>
        </authorList>
    </citation>
    <scope>NUCLEOTIDE SEQUENCE [LARGE SCALE GENOMIC DNA]</scope>
    <source>
        <strain evidence="3">cv. Pajares</strain>
    </source>
</reference>
<evidence type="ECO:0000313" key="3">
    <source>
        <dbReference type="Proteomes" id="UP000029120"/>
    </source>
</evidence>
<keyword evidence="3" id="KW-1185">Reference proteome</keyword>
<dbReference type="Gramene" id="KFK29410">
    <property type="protein sequence ID" value="KFK29410"/>
    <property type="gene ID" value="AALP_AA7G130600"/>
</dbReference>
<evidence type="ECO:0000313" key="2">
    <source>
        <dbReference type="EMBL" id="KFK29410.1"/>
    </source>
</evidence>